<evidence type="ECO:0000313" key="2">
    <source>
        <dbReference type="EMBL" id="MFI6498220.1"/>
    </source>
</evidence>
<protein>
    <submittedName>
        <fullName evidence="2">RNHCP domain-containing protein</fullName>
    </submittedName>
</protein>
<dbReference type="Pfam" id="PF12647">
    <property type="entry name" value="RNHCP"/>
    <property type="match status" value="1"/>
</dbReference>
<dbReference type="Proteomes" id="UP001612741">
    <property type="component" value="Unassembled WGS sequence"/>
</dbReference>
<keyword evidence="3" id="KW-1185">Reference proteome</keyword>
<reference evidence="2 3" key="1">
    <citation type="submission" date="2024-10" db="EMBL/GenBank/DDBJ databases">
        <title>The Natural Products Discovery Center: Release of the First 8490 Sequenced Strains for Exploring Actinobacteria Biosynthetic Diversity.</title>
        <authorList>
            <person name="Kalkreuter E."/>
            <person name="Kautsar S.A."/>
            <person name="Yang D."/>
            <person name="Bader C.D."/>
            <person name="Teijaro C.N."/>
            <person name="Fluegel L."/>
            <person name="Davis C.M."/>
            <person name="Simpson J.R."/>
            <person name="Lauterbach L."/>
            <person name="Steele A.D."/>
            <person name="Gui C."/>
            <person name="Meng S."/>
            <person name="Li G."/>
            <person name="Viehrig K."/>
            <person name="Ye F."/>
            <person name="Su P."/>
            <person name="Kiefer A.F."/>
            <person name="Nichols A."/>
            <person name="Cepeda A.J."/>
            <person name="Yan W."/>
            <person name="Fan B."/>
            <person name="Jiang Y."/>
            <person name="Adhikari A."/>
            <person name="Zheng C.-J."/>
            <person name="Schuster L."/>
            <person name="Cowan T.M."/>
            <person name="Smanski M.J."/>
            <person name="Chevrette M.G."/>
            <person name="De Carvalho L.P.S."/>
            <person name="Shen B."/>
        </authorList>
    </citation>
    <scope>NUCLEOTIDE SEQUENCE [LARGE SCALE GENOMIC DNA]</scope>
    <source>
        <strain evidence="2 3">NPDC050545</strain>
    </source>
</reference>
<gene>
    <name evidence="2" type="ORF">ACIBG2_12575</name>
</gene>
<dbReference type="RefSeq" id="WP_397081477.1">
    <property type="nucleotide sequence ID" value="NZ_JBITGY010000003.1"/>
</dbReference>
<evidence type="ECO:0000313" key="3">
    <source>
        <dbReference type="Proteomes" id="UP001612741"/>
    </source>
</evidence>
<dbReference type="EMBL" id="JBITGY010000003">
    <property type="protein sequence ID" value="MFI6498220.1"/>
    <property type="molecule type" value="Genomic_DNA"/>
</dbReference>
<accession>A0ABW7YQM1</accession>
<feature type="domain" description="RNHCP" evidence="1">
    <location>
        <begin position="4"/>
        <end position="76"/>
    </location>
</feature>
<sequence length="96" mass="10554">MSDCFTCPLCGLSPGDRRNHCPECLTGVHPGDGARMTPIAVAVPRDGEWVIVHRCERCGWLASSPARADDNVLILMRMAVRPLASPPFPFEMFGRM</sequence>
<dbReference type="InterPro" id="IPR024439">
    <property type="entry name" value="RNHCP"/>
</dbReference>
<name>A0ABW7YQM1_9ACTN</name>
<proteinExistence type="predicted"/>
<comment type="caution">
    <text evidence="2">The sequence shown here is derived from an EMBL/GenBank/DDBJ whole genome shotgun (WGS) entry which is preliminary data.</text>
</comment>
<organism evidence="2 3">
    <name type="scientific">Nonomuraea typhae</name>
    <dbReference type="NCBI Taxonomy" id="2603600"/>
    <lineage>
        <taxon>Bacteria</taxon>
        <taxon>Bacillati</taxon>
        <taxon>Actinomycetota</taxon>
        <taxon>Actinomycetes</taxon>
        <taxon>Streptosporangiales</taxon>
        <taxon>Streptosporangiaceae</taxon>
        <taxon>Nonomuraea</taxon>
    </lineage>
</organism>
<evidence type="ECO:0000259" key="1">
    <source>
        <dbReference type="Pfam" id="PF12647"/>
    </source>
</evidence>